<protein>
    <submittedName>
        <fullName evidence="1">7087_t:CDS:1</fullName>
    </submittedName>
</protein>
<sequence length="177" mass="19831">MSSRVGVAIGDQILDLTAISKLFEKFVPELGNPSLVFSQTSLNMFMSLGKPVWQATRKFLQFILSEDNSELRDDKELRNQAFFPQKLAKMHLPVNIGNYTDFYASKEHATNCGVMFRGKDNALMPNWIHLPVGYHGRASSIVVSGTDLLRPRGQKSPGKDQPPVFGPSVKLDFELEM</sequence>
<gene>
    <name evidence="1" type="ORF">SPELUC_LOCUS11770</name>
</gene>
<comment type="caution">
    <text evidence="1">The sequence shown here is derived from an EMBL/GenBank/DDBJ whole genome shotgun (WGS) entry which is preliminary data.</text>
</comment>
<evidence type="ECO:0000313" key="1">
    <source>
        <dbReference type="EMBL" id="CAG8710197.1"/>
    </source>
</evidence>
<keyword evidence="2" id="KW-1185">Reference proteome</keyword>
<organism evidence="1 2">
    <name type="scientific">Cetraspora pellucida</name>
    <dbReference type="NCBI Taxonomy" id="1433469"/>
    <lineage>
        <taxon>Eukaryota</taxon>
        <taxon>Fungi</taxon>
        <taxon>Fungi incertae sedis</taxon>
        <taxon>Mucoromycota</taxon>
        <taxon>Glomeromycotina</taxon>
        <taxon>Glomeromycetes</taxon>
        <taxon>Diversisporales</taxon>
        <taxon>Gigasporaceae</taxon>
        <taxon>Cetraspora</taxon>
    </lineage>
</organism>
<dbReference type="EMBL" id="CAJVPW010025790">
    <property type="protein sequence ID" value="CAG8710197.1"/>
    <property type="molecule type" value="Genomic_DNA"/>
</dbReference>
<evidence type="ECO:0000313" key="2">
    <source>
        <dbReference type="Proteomes" id="UP000789366"/>
    </source>
</evidence>
<name>A0ACA9PGZ8_9GLOM</name>
<proteinExistence type="predicted"/>
<feature type="non-terminal residue" evidence="1">
    <location>
        <position position="177"/>
    </location>
</feature>
<reference evidence="1" key="1">
    <citation type="submission" date="2021-06" db="EMBL/GenBank/DDBJ databases">
        <authorList>
            <person name="Kallberg Y."/>
            <person name="Tangrot J."/>
            <person name="Rosling A."/>
        </authorList>
    </citation>
    <scope>NUCLEOTIDE SEQUENCE</scope>
    <source>
        <strain evidence="1">28 12/20/2015</strain>
    </source>
</reference>
<dbReference type="Proteomes" id="UP000789366">
    <property type="component" value="Unassembled WGS sequence"/>
</dbReference>
<accession>A0ACA9PGZ8</accession>